<gene>
    <name evidence="2" type="ORF">RchiOBHm_Chr7g0182631</name>
</gene>
<dbReference type="PROSITE" id="PS50181">
    <property type="entry name" value="FBOX"/>
    <property type="match status" value="1"/>
</dbReference>
<dbReference type="Gene3D" id="3.80.10.10">
    <property type="entry name" value="Ribonuclease Inhibitor"/>
    <property type="match status" value="1"/>
</dbReference>
<dbReference type="EMBL" id="PDCK01000045">
    <property type="protein sequence ID" value="PRQ16293.1"/>
    <property type="molecule type" value="Genomic_DNA"/>
</dbReference>
<dbReference type="Pfam" id="PF00646">
    <property type="entry name" value="F-box"/>
    <property type="match status" value="1"/>
</dbReference>
<dbReference type="SUPFAM" id="SSF81383">
    <property type="entry name" value="F-box domain"/>
    <property type="match status" value="1"/>
</dbReference>
<evidence type="ECO:0000259" key="1">
    <source>
        <dbReference type="PROSITE" id="PS50181"/>
    </source>
</evidence>
<dbReference type="PANTHER" id="PTHR31639">
    <property type="entry name" value="F-BOX PROTEIN-LIKE"/>
    <property type="match status" value="1"/>
</dbReference>
<accession>A0A2P6P2X4</accession>
<name>A0A2P6P2X4_ROSCH</name>
<reference evidence="2 3" key="1">
    <citation type="journal article" date="2018" name="Nat. Genet.">
        <title>The Rosa genome provides new insights in the design of modern roses.</title>
        <authorList>
            <person name="Bendahmane M."/>
        </authorList>
    </citation>
    <scope>NUCLEOTIDE SEQUENCE [LARGE SCALE GENOMIC DNA]</scope>
    <source>
        <strain evidence="3">cv. Old Blush</strain>
    </source>
</reference>
<dbReference type="Gramene" id="PRQ16293">
    <property type="protein sequence ID" value="PRQ16293"/>
    <property type="gene ID" value="RchiOBHm_Chr7g0182631"/>
</dbReference>
<feature type="domain" description="F-box" evidence="1">
    <location>
        <begin position="68"/>
        <end position="116"/>
    </location>
</feature>
<comment type="caution">
    <text evidence="2">The sequence shown here is derived from an EMBL/GenBank/DDBJ whole genome shotgun (WGS) entry which is preliminary data.</text>
</comment>
<protein>
    <submittedName>
        <fullName evidence="2">Putative F-box domain-containing protein</fullName>
    </submittedName>
</protein>
<dbReference type="InterPro" id="IPR036047">
    <property type="entry name" value="F-box-like_dom_sf"/>
</dbReference>
<dbReference type="InterPro" id="IPR001810">
    <property type="entry name" value="F-box_dom"/>
</dbReference>
<evidence type="ECO:0000313" key="3">
    <source>
        <dbReference type="Proteomes" id="UP000238479"/>
    </source>
</evidence>
<dbReference type="Proteomes" id="UP000238479">
    <property type="component" value="Chromosome 7"/>
</dbReference>
<dbReference type="PANTHER" id="PTHR31639:SF93">
    <property type="entry name" value="F-BOX_FBD_LRR PROTEIN"/>
    <property type="match status" value="1"/>
</dbReference>
<dbReference type="OMA" id="HITFANI"/>
<dbReference type="STRING" id="74649.A0A2P6P2X4"/>
<sequence length="441" mass="50345">MTIFNLAVCFGSRVMIFFAYTPAQGHGLNYLDTTGQHIRSMISFYFIFLNELKIPGAREGTSKMEVELDSISNLPREIAEKILARLPIKEAVRTSILSTKWRYKPAMLQNLKFDKQCVSTQNHITFANIVDQVLLLHIGPIHKFELTHRDFLASADIDRWVLHLSRSCVKCLKLVIWKGHRIATSFMSLEHLDIRHVTLAQHVFEDFIVCCPVPKRLILKYCDGFTNLCIDAPNLKLPDIDGVVLRMFVFRIPYILNMLTSVWNSKSDGLLAVHPIWSSFSFTCLIFVTFKFQYLAVGPLLRKLPQPVLFLNDLYMDVNFTDLEEITTALCLVRSSPALRKLEIVVNHIDYHHVVGEVNSWFENLGENSDCQLTELQCIEIVAISDAKAELDFIKLLLLSSPVLECMTLKPFSVDGSLEPLKQLIRFRCASVQAEIILLDP</sequence>
<dbReference type="AlphaFoldDB" id="A0A2P6P2X4"/>
<keyword evidence="3" id="KW-1185">Reference proteome</keyword>
<evidence type="ECO:0000313" key="2">
    <source>
        <dbReference type="EMBL" id="PRQ16293.1"/>
    </source>
</evidence>
<proteinExistence type="predicted"/>
<organism evidence="2 3">
    <name type="scientific">Rosa chinensis</name>
    <name type="common">China rose</name>
    <dbReference type="NCBI Taxonomy" id="74649"/>
    <lineage>
        <taxon>Eukaryota</taxon>
        <taxon>Viridiplantae</taxon>
        <taxon>Streptophyta</taxon>
        <taxon>Embryophyta</taxon>
        <taxon>Tracheophyta</taxon>
        <taxon>Spermatophyta</taxon>
        <taxon>Magnoliopsida</taxon>
        <taxon>eudicotyledons</taxon>
        <taxon>Gunneridae</taxon>
        <taxon>Pentapetalae</taxon>
        <taxon>rosids</taxon>
        <taxon>fabids</taxon>
        <taxon>Rosales</taxon>
        <taxon>Rosaceae</taxon>
        <taxon>Rosoideae</taxon>
        <taxon>Rosoideae incertae sedis</taxon>
        <taxon>Rosa</taxon>
    </lineage>
</organism>
<dbReference type="InterPro" id="IPR032675">
    <property type="entry name" value="LRR_dom_sf"/>
</dbReference>